<keyword evidence="6" id="KW-0489">Methyltransferase</keyword>
<dbReference type="SUPFAM" id="SSF56176">
    <property type="entry name" value="FAD-binding/transporter-associated domain-like"/>
    <property type="match status" value="1"/>
</dbReference>
<dbReference type="InterPro" id="IPR016169">
    <property type="entry name" value="FAD-bd_PCMH_sub2"/>
</dbReference>
<dbReference type="Pfam" id="PF02754">
    <property type="entry name" value="CCG"/>
    <property type="match status" value="1"/>
</dbReference>
<comment type="caution">
    <text evidence="6">The sequence shown here is derived from an EMBL/GenBank/DDBJ whole genome shotgun (WGS) entry which is preliminary data.</text>
</comment>
<dbReference type="Pfam" id="PF02913">
    <property type="entry name" value="FAD-oxidase_C"/>
    <property type="match status" value="1"/>
</dbReference>
<dbReference type="PANTHER" id="PTHR11748">
    <property type="entry name" value="D-LACTATE DEHYDROGENASE"/>
    <property type="match status" value="1"/>
</dbReference>
<dbReference type="Pfam" id="PF13183">
    <property type="entry name" value="Fer4_8"/>
    <property type="match status" value="1"/>
</dbReference>
<dbReference type="PANTHER" id="PTHR11748:SF119">
    <property type="entry name" value="D-2-HYDROXYGLUTARATE DEHYDROGENASE"/>
    <property type="match status" value="1"/>
</dbReference>
<keyword evidence="6" id="KW-0808">Transferase</keyword>
<dbReference type="InterPro" id="IPR016171">
    <property type="entry name" value="Vanillyl_alc_oxidase_C-sub2"/>
</dbReference>
<feature type="domain" description="FAD-binding PCMH-type" evidence="5">
    <location>
        <begin position="59"/>
        <end position="288"/>
    </location>
</feature>
<keyword evidence="3" id="KW-0274">FAD</keyword>
<dbReference type="InterPro" id="IPR004113">
    <property type="entry name" value="FAD-bd_oxidored_4_C"/>
</dbReference>
<dbReference type="InterPro" id="IPR016164">
    <property type="entry name" value="FAD-linked_Oxase-like_C"/>
</dbReference>
<dbReference type="Proteomes" id="UP000600449">
    <property type="component" value="Unassembled WGS sequence"/>
</dbReference>
<keyword evidence="7" id="KW-1185">Reference proteome</keyword>
<gene>
    <name evidence="6" type="ORF">GCM10011322_39340</name>
</gene>
<dbReference type="GO" id="GO:0071949">
    <property type="term" value="F:FAD binding"/>
    <property type="evidence" value="ECO:0007669"/>
    <property type="project" value="InterPro"/>
</dbReference>
<dbReference type="GO" id="GO:0004458">
    <property type="term" value="F:D-lactate dehydrogenase (cytochrome) activity"/>
    <property type="evidence" value="ECO:0007669"/>
    <property type="project" value="TreeGrafter"/>
</dbReference>
<dbReference type="AlphaFoldDB" id="A0A917QF62"/>
<dbReference type="SUPFAM" id="SSF46548">
    <property type="entry name" value="alpha-helical ferredoxin"/>
    <property type="match status" value="1"/>
</dbReference>
<keyword evidence="2" id="KW-0285">Flavoprotein</keyword>
<dbReference type="InterPro" id="IPR006094">
    <property type="entry name" value="Oxid_FAD_bind_N"/>
</dbReference>
<dbReference type="GO" id="GO:0008720">
    <property type="term" value="F:D-lactate dehydrogenase (NAD+) activity"/>
    <property type="evidence" value="ECO:0007669"/>
    <property type="project" value="TreeGrafter"/>
</dbReference>
<dbReference type="InterPro" id="IPR036318">
    <property type="entry name" value="FAD-bd_PCMH-like_sf"/>
</dbReference>
<dbReference type="SUPFAM" id="SSF55103">
    <property type="entry name" value="FAD-linked oxidases, C-terminal domain"/>
    <property type="match status" value="1"/>
</dbReference>
<proteinExistence type="predicted"/>
<protein>
    <submittedName>
        <fullName evidence="6">Dimethylmenaquinone methyltransferase</fullName>
    </submittedName>
</protein>
<evidence type="ECO:0000313" key="7">
    <source>
        <dbReference type="Proteomes" id="UP000600449"/>
    </source>
</evidence>
<dbReference type="Gene3D" id="3.30.465.10">
    <property type="match status" value="1"/>
</dbReference>
<dbReference type="Gene3D" id="1.10.45.10">
    <property type="entry name" value="Vanillyl-alcohol Oxidase, Chain A, domain 4"/>
    <property type="match status" value="1"/>
</dbReference>
<dbReference type="PROSITE" id="PS51387">
    <property type="entry name" value="FAD_PCMH"/>
    <property type="match status" value="1"/>
</dbReference>
<dbReference type="Pfam" id="PF01565">
    <property type="entry name" value="FAD_binding_4"/>
    <property type="match status" value="1"/>
</dbReference>
<sequence>MDEPARVIHRNAAGRIETEAARFDGDARALERDLAERVNGEVRFSDGDRALYATDASNYRQVPIGVVVPRTVEAGAEAMRTAIRHHAPILSRGGGTSLAGQCTNTAVVIDWSKHCNRVLGIDAERRTARVEPGCILDVLRAQAERHHLTFGPDPATHDHNTLGGMIGNNSCGVHSVIGKRTADNVEALDILTPRGLRLTVGKTSDEDLARIRAEGGPVADLYDNLDAFRKTHARLLREGYPDLPRRVSGFADLDKLLPEHGFDVAKALVGTEGTCVAILGATLTLIESPPERVLCVLSFPSIFEAADEVVAVREHGPIAIEGIDGFLVDAMHRKHLHEEDMKVLPEGHSWLAVEFGAFDRAEAEEKARALCAAYQRKGVAARVLTRPTREQKLWSVREAGLPGSAYIPDRPETWEGWEDTAVPPAKLGAYLRDLKALYDRYGYVSPMYGHFGDGLVHCRVSFDLKHEDGVAQWGRFLGEAADLVVRHGGSLSGEHGDGQARGELLERMYGSEMLAMFRAFKGIFDPDGLMNPGKILDAYPATSNLRLGPAYDPDEPKTVFSFHEEGGFVAAAERCVGVGKCRRIESSGGVMCPSFMATREEKHSTRGRSRLLFEMLHGGAMQGGFHADAVEDALSLCLACKGCKSDCPVNVDMATYKAEFRAHYYKRKLRPRAAYSMGLIHLWARIGSKLPRLANFAAGFPGISRLAKSVGGIAQERDIPKFATRTFRAWFEAREDRPTDGERVLIWPDTFNDNFRPDTLIAATLILERAGYAVDIPPRPLCCGRALYDEGFLGTAQNLWFRTLTTLKDDIAARTPIIGLEPACTTAFKDELVNLFPDDQRARDLSAQTSYFSDFVMADEDRFDLPRIGEGALVQIHCHHHAVIKDAGERALMDKLGIEAEIAPSGCCGMAGSFGFARETYPVSRDCGERVILPMVREAEPGRTILADGFSCREQIEQGAGRPTRHLAELMAERMGLSTHG</sequence>
<dbReference type="GO" id="GO:0032259">
    <property type="term" value="P:methylation"/>
    <property type="evidence" value="ECO:0007669"/>
    <property type="project" value="UniProtKB-KW"/>
</dbReference>
<dbReference type="InterPro" id="IPR016166">
    <property type="entry name" value="FAD-bd_PCMH"/>
</dbReference>
<dbReference type="InterPro" id="IPR004017">
    <property type="entry name" value="Cys_rich_dom"/>
</dbReference>
<evidence type="ECO:0000256" key="3">
    <source>
        <dbReference type="ARBA" id="ARBA00022827"/>
    </source>
</evidence>
<dbReference type="Gene3D" id="3.30.70.2740">
    <property type="match status" value="1"/>
</dbReference>
<dbReference type="GO" id="GO:1903457">
    <property type="term" value="P:lactate catabolic process"/>
    <property type="evidence" value="ECO:0007669"/>
    <property type="project" value="TreeGrafter"/>
</dbReference>
<dbReference type="EMBL" id="BMMF01000013">
    <property type="protein sequence ID" value="GGK48481.1"/>
    <property type="molecule type" value="Genomic_DNA"/>
</dbReference>
<evidence type="ECO:0000313" key="6">
    <source>
        <dbReference type="EMBL" id="GGK48481.1"/>
    </source>
</evidence>
<evidence type="ECO:0000256" key="2">
    <source>
        <dbReference type="ARBA" id="ARBA00022630"/>
    </source>
</evidence>
<evidence type="ECO:0000256" key="1">
    <source>
        <dbReference type="ARBA" id="ARBA00001974"/>
    </source>
</evidence>
<evidence type="ECO:0000259" key="5">
    <source>
        <dbReference type="PROSITE" id="PS51387"/>
    </source>
</evidence>
<keyword evidence="4" id="KW-0560">Oxidoreductase</keyword>
<organism evidence="6 7">
    <name type="scientific">Salinarimonas ramus</name>
    <dbReference type="NCBI Taxonomy" id="690164"/>
    <lineage>
        <taxon>Bacteria</taxon>
        <taxon>Pseudomonadati</taxon>
        <taxon>Pseudomonadota</taxon>
        <taxon>Alphaproteobacteria</taxon>
        <taxon>Hyphomicrobiales</taxon>
        <taxon>Salinarimonadaceae</taxon>
        <taxon>Salinarimonas</taxon>
    </lineage>
</organism>
<dbReference type="GO" id="GO:0008168">
    <property type="term" value="F:methyltransferase activity"/>
    <property type="evidence" value="ECO:0007669"/>
    <property type="project" value="UniProtKB-KW"/>
</dbReference>
<name>A0A917QF62_9HYPH</name>
<evidence type="ECO:0000256" key="4">
    <source>
        <dbReference type="ARBA" id="ARBA00023002"/>
    </source>
</evidence>
<reference evidence="6 7" key="1">
    <citation type="journal article" date="2014" name="Int. J. Syst. Evol. Microbiol.">
        <title>Complete genome sequence of Corynebacterium casei LMG S-19264T (=DSM 44701T), isolated from a smear-ripened cheese.</title>
        <authorList>
            <consortium name="US DOE Joint Genome Institute (JGI-PGF)"/>
            <person name="Walter F."/>
            <person name="Albersmeier A."/>
            <person name="Kalinowski J."/>
            <person name="Ruckert C."/>
        </authorList>
    </citation>
    <scope>NUCLEOTIDE SEQUENCE [LARGE SCALE GENOMIC DNA]</scope>
    <source>
        <strain evidence="6 7">CGMCC 1.9161</strain>
    </source>
</reference>
<comment type="cofactor">
    <cofactor evidence="1">
        <name>FAD</name>
        <dbReference type="ChEBI" id="CHEBI:57692"/>
    </cofactor>
</comment>
<dbReference type="InterPro" id="IPR017896">
    <property type="entry name" value="4Fe4S_Fe-S-bd"/>
</dbReference>
<dbReference type="RefSeq" id="WP_188914966.1">
    <property type="nucleotide sequence ID" value="NZ_BMMF01000013.1"/>
</dbReference>
<accession>A0A917QF62</accession>